<comment type="caution">
    <text evidence="7">The sequence shown here is derived from an EMBL/GenBank/DDBJ whole genome shotgun (WGS) entry which is preliminary data.</text>
</comment>
<evidence type="ECO:0000259" key="6">
    <source>
        <dbReference type="PROSITE" id="PS50089"/>
    </source>
</evidence>
<dbReference type="AlphaFoldDB" id="A0A1C7NCB9"/>
<keyword evidence="3" id="KW-0862">Zinc</keyword>
<dbReference type="PROSITE" id="PS00518">
    <property type="entry name" value="ZF_RING_1"/>
    <property type="match status" value="1"/>
</dbReference>
<accession>A0A1C7NCB9</accession>
<dbReference type="SMART" id="SM00464">
    <property type="entry name" value="LON"/>
    <property type="match status" value="1"/>
</dbReference>
<dbReference type="Pfam" id="PF13445">
    <property type="entry name" value="zf-RING_UBOX"/>
    <property type="match status" value="1"/>
</dbReference>
<organism evidence="7 8">
    <name type="scientific">Choanephora cucurbitarum</name>
    <dbReference type="NCBI Taxonomy" id="101091"/>
    <lineage>
        <taxon>Eukaryota</taxon>
        <taxon>Fungi</taxon>
        <taxon>Fungi incertae sedis</taxon>
        <taxon>Mucoromycota</taxon>
        <taxon>Mucoromycotina</taxon>
        <taxon>Mucoromycetes</taxon>
        <taxon>Mucorales</taxon>
        <taxon>Mucorineae</taxon>
        <taxon>Choanephoraceae</taxon>
        <taxon>Choanephoroideae</taxon>
        <taxon>Choanephora</taxon>
    </lineage>
</organism>
<dbReference type="EMBL" id="LUGH01000273">
    <property type="protein sequence ID" value="OBZ86762.1"/>
    <property type="molecule type" value="Genomic_DNA"/>
</dbReference>
<dbReference type="SMART" id="SM00184">
    <property type="entry name" value="RING"/>
    <property type="match status" value="2"/>
</dbReference>
<dbReference type="InterPro" id="IPR001841">
    <property type="entry name" value="Znf_RING"/>
</dbReference>
<dbReference type="SUPFAM" id="SSF57850">
    <property type="entry name" value="RING/U-box"/>
    <property type="match status" value="2"/>
</dbReference>
<protein>
    <submittedName>
        <fullName evidence="7">LON peptidase N-terminal domain and RING finger protein 3</fullName>
    </submittedName>
</protein>
<evidence type="ECO:0000256" key="2">
    <source>
        <dbReference type="ARBA" id="ARBA00022771"/>
    </source>
</evidence>
<gene>
    <name evidence="7" type="primary">LONRF3</name>
    <name evidence="7" type="ORF">A0J61_05189</name>
</gene>
<feature type="compositionally biased region" description="Basic and acidic residues" evidence="5">
    <location>
        <begin position="296"/>
        <end position="311"/>
    </location>
</feature>
<dbReference type="InParanoid" id="A0A1C7NCB9"/>
<dbReference type="OrthoDB" id="264917at2759"/>
<keyword evidence="8" id="KW-1185">Reference proteome</keyword>
<reference evidence="7 8" key="1">
    <citation type="submission" date="2016-03" db="EMBL/GenBank/DDBJ databases">
        <title>Choanephora cucurbitarum.</title>
        <authorList>
            <person name="Min B."/>
            <person name="Park H."/>
            <person name="Park J.-H."/>
            <person name="Shin H.-D."/>
            <person name="Choi I.-G."/>
        </authorList>
    </citation>
    <scope>NUCLEOTIDE SEQUENCE [LARGE SCALE GENOMIC DNA]</scope>
    <source>
        <strain evidence="7 8">KUS-F28377</strain>
    </source>
</reference>
<dbReference type="PROSITE" id="PS50089">
    <property type="entry name" value="ZF_RING_2"/>
    <property type="match status" value="1"/>
</dbReference>
<proteinExistence type="predicted"/>
<sequence>MTDFQCFKCKQMLVKPTTLSCGYTICMSCLPSQSANQKSVFVCPVNECKKESHLFGPSLYLDDMVDNLMKKNTDQLSTVLQCTIGNHPLSSPVTNHCGHTFCRLCLLMCKISNDQCNQCQKRLPSYQYIQQQPCNYLIEDLLLKQEEQTPLTTTNNLVISFSNLTKTSYHDMPIYLSEFPVLPSQKLRIPIYTENHRQMFLKSLLRCNEYQSLCLAIITRSKQHYNNRFGTIVKIGGIEQRNRDMIVDLVGYDRFQITSVSQQTDTVIMADIEMKFEAQQDLSFIPLDKHHWTEYQTTKPKEAIQQEPEKQHYKRRKIKVNKEVLPPSPNSSSTDDAITTPSTTTPPVSPPREPIDDETHMSTSIKLSNRVHEFISTLARSKPSNSFCSALEGLLGPVWLESVQGLHGPLPAADHAVAMCWWAATVMPVSNTDRYHVLASDSLEDRLIIVLSWISDLESQWGNCRRTAVQTAAKVWQ</sequence>
<dbReference type="InterPro" id="IPR017907">
    <property type="entry name" value="Znf_RING_CS"/>
</dbReference>
<dbReference type="InterPro" id="IPR046336">
    <property type="entry name" value="Lon_prtase_N_sf"/>
</dbReference>
<dbReference type="GO" id="GO:0008270">
    <property type="term" value="F:zinc ion binding"/>
    <property type="evidence" value="ECO:0007669"/>
    <property type="project" value="UniProtKB-KW"/>
</dbReference>
<dbReference type="PANTHER" id="PTHR23327:SF42">
    <property type="entry name" value="LON PEPTIDASE N-TERMINAL DOMAIN AND RING FINGER PROTEIN C14F5.10C"/>
    <property type="match status" value="1"/>
</dbReference>
<dbReference type="InterPro" id="IPR027370">
    <property type="entry name" value="Znf-RING_euk"/>
</dbReference>
<dbReference type="GO" id="GO:0061630">
    <property type="term" value="F:ubiquitin protein ligase activity"/>
    <property type="evidence" value="ECO:0007669"/>
    <property type="project" value="TreeGrafter"/>
</dbReference>
<evidence type="ECO:0000313" key="7">
    <source>
        <dbReference type="EMBL" id="OBZ86762.1"/>
    </source>
</evidence>
<dbReference type="SUPFAM" id="SSF88697">
    <property type="entry name" value="PUA domain-like"/>
    <property type="match status" value="1"/>
</dbReference>
<dbReference type="Pfam" id="PF02190">
    <property type="entry name" value="LON_substr_bdg"/>
    <property type="match status" value="1"/>
</dbReference>
<dbReference type="STRING" id="101091.A0A1C7NCB9"/>
<evidence type="ECO:0000256" key="5">
    <source>
        <dbReference type="SAM" id="MobiDB-lite"/>
    </source>
</evidence>
<evidence type="ECO:0000256" key="3">
    <source>
        <dbReference type="ARBA" id="ARBA00022833"/>
    </source>
</evidence>
<evidence type="ECO:0000256" key="4">
    <source>
        <dbReference type="PROSITE-ProRule" id="PRU00175"/>
    </source>
</evidence>
<evidence type="ECO:0000313" key="8">
    <source>
        <dbReference type="Proteomes" id="UP000093000"/>
    </source>
</evidence>
<dbReference type="InterPro" id="IPR003111">
    <property type="entry name" value="Lon_prtase_N"/>
</dbReference>
<feature type="region of interest" description="Disordered" evidence="5">
    <location>
        <begin position="296"/>
        <end position="358"/>
    </location>
</feature>
<feature type="domain" description="RING-type" evidence="6">
    <location>
        <begin position="6"/>
        <end position="47"/>
    </location>
</feature>
<dbReference type="PANTHER" id="PTHR23327">
    <property type="entry name" value="RING FINGER PROTEIN 127"/>
    <property type="match status" value="1"/>
</dbReference>
<evidence type="ECO:0000256" key="1">
    <source>
        <dbReference type="ARBA" id="ARBA00022723"/>
    </source>
</evidence>
<dbReference type="Gene3D" id="3.30.40.10">
    <property type="entry name" value="Zinc/RING finger domain, C3HC4 (zinc finger)"/>
    <property type="match status" value="2"/>
</dbReference>
<keyword evidence="1" id="KW-0479">Metal-binding</keyword>
<dbReference type="InterPro" id="IPR013083">
    <property type="entry name" value="Znf_RING/FYVE/PHD"/>
</dbReference>
<dbReference type="Gene3D" id="2.30.130.40">
    <property type="entry name" value="LON domain-like"/>
    <property type="match status" value="1"/>
</dbReference>
<dbReference type="Proteomes" id="UP000093000">
    <property type="component" value="Unassembled WGS sequence"/>
</dbReference>
<feature type="compositionally biased region" description="Low complexity" evidence="5">
    <location>
        <begin position="331"/>
        <end position="346"/>
    </location>
</feature>
<keyword evidence="2 4" id="KW-0863">Zinc-finger</keyword>
<dbReference type="InterPro" id="IPR015947">
    <property type="entry name" value="PUA-like_sf"/>
</dbReference>
<name>A0A1C7NCB9_9FUNG</name>